<organism evidence="1 2">
    <name type="scientific">Elysia crispata</name>
    <name type="common">lettuce slug</name>
    <dbReference type="NCBI Taxonomy" id="231223"/>
    <lineage>
        <taxon>Eukaryota</taxon>
        <taxon>Metazoa</taxon>
        <taxon>Spiralia</taxon>
        <taxon>Lophotrochozoa</taxon>
        <taxon>Mollusca</taxon>
        <taxon>Gastropoda</taxon>
        <taxon>Heterobranchia</taxon>
        <taxon>Euthyneura</taxon>
        <taxon>Panpulmonata</taxon>
        <taxon>Sacoglossa</taxon>
        <taxon>Placobranchoidea</taxon>
        <taxon>Plakobranchidae</taxon>
        <taxon>Elysia</taxon>
    </lineage>
</organism>
<proteinExistence type="predicted"/>
<dbReference type="AlphaFoldDB" id="A0AAE1A2V3"/>
<protein>
    <submittedName>
        <fullName evidence="1">Uncharacterized protein</fullName>
    </submittedName>
</protein>
<sequence>MSVDWSGTNKEYTSNRNFSEVRCEYFKSNSGTAMIGCVDLTCLASAAFLLLAWSELVAAGDPTLDAINIDLAVAQLKDTLQGLERQTTRNKLVVKDLTRQTLMNRFQAEERIRSEGDSGIVQIRYDKLGSRNYHHTTFIGKSFVAVHDHSDTIDTCGMGEFIGILNGVEFRTRHNDYRLVMPSRTSKAWHAYDEIPTPPVPQSVLDKPNLQEQILEMREYFRAFRDQNITHRDYRPHFRPVLAYLEGAWTVSAADTIEESFDSDRHRLDANSWFDMQERIRYTSTVGTKDPDENFANLPTSIIGINPETDEPIYVQWNYRILGWPIDLPDLPTKYMKFEDDLMVRYPRGYTLEDARDHRTAHFRFDEKDMPRYTVGETLLDKIVSKIPGKDNIPDLLTDDIFGNNLYHEGFNNLTLLNLGYYNHWFKHNRPGAMGTSVVLRGFSDANTYVAYNTQPRVAPLSFTYCAKRMCNSVDTRVSWMVPIEVIYLTPLMTWNPYNIRMQEGRNHKAFPAKYAESPNRDGSNHPDKAFNGTNFRNFYRTPSDFYENVEGNEDPADTAKSGVYVLDQQGTIRRCEASGVFLKTPMIPGVGRIRLRYPIAPIHQYGSPVWKELNAFKDTFRDYVNSVKVEAVTFEMSPASASYGSHTHMFIITGEQYRQLRAGSSLKVETTQAFAHTHSLIIIYNNNSGRFEYSRCGRKARCRDEHGILLNIVSSSLED</sequence>
<comment type="caution">
    <text evidence="1">The sequence shown here is derived from an EMBL/GenBank/DDBJ whole genome shotgun (WGS) entry which is preliminary data.</text>
</comment>
<gene>
    <name evidence="1" type="ORF">RRG08_013783</name>
</gene>
<dbReference type="EMBL" id="JAWDGP010002745">
    <property type="protein sequence ID" value="KAK3780308.1"/>
    <property type="molecule type" value="Genomic_DNA"/>
</dbReference>
<evidence type="ECO:0000313" key="2">
    <source>
        <dbReference type="Proteomes" id="UP001283361"/>
    </source>
</evidence>
<evidence type="ECO:0000313" key="1">
    <source>
        <dbReference type="EMBL" id="KAK3780308.1"/>
    </source>
</evidence>
<keyword evidence="2" id="KW-1185">Reference proteome</keyword>
<reference evidence="1" key="1">
    <citation type="journal article" date="2023" name="G3 (Bethesda)">
        <title>A reference genome for the long-term kleptoplast-retaining sea slug Elysia crispata morphotype clarki.</title>
        <authorList>
            <person name="Eastman K.E."/>
            <person name="Pendleton A.L."/>
            <person name="Shaikh M.A."/>
            <person name="Suttiyut T."/>
            <person name="Ogas R."/>
            <person name="Tomko P."/>
            <person name="Gavelis G."/>
            <person name="Widhalm J.R."/>
            <person name="Wisecaver J.H."/>
        </authorList>
    </citation>
    <scope>NUCLEOTIDE SEQUENCE</scope>
    <source>
        <strain evidence="1">ECLA1</strain>
    </source>
</reference>
<accession>A0AAE1A2V3</accession>
<dbReference type="Proteomes" id="UP001283361">
    <property type="component" value="Unassembled WGS sequence"/>
</dbReference>
<name>A0AAE1A2V3_9GAST</name>